<dbReference type="InterPro" id="IPR021673">
    <property type="entry name" value="RLR_CTR"/>
</dbReference>
<dbReference type="OrthoDB" id="416741at2759"/>
<evidence type="ECO:0000313" key="11">
    <source>
        <dbReference type="EMBL" id="EFO85216.1"/>
    </source>
</evidence>
<feature type="domain" description="Helicase ATP-binding" evidence="8">
    <location>
        <begin position="306"/>
        <end position="495"/>
    </location>
</feature>
<dbReference type="HOGENOM" id="CLU_006888_2_1_1"/>
<dbReference type="Pfam" id="PF11648">
    <property type="entry name" value="RIG-I_C-RD"/>
    <property type="match status" value="1"/>
</dbReference>
<dbReference type="SMART" id="SM00487">
    <property type="entry name" value="DEXDc"/>
    <property type="match status" value="1"/>
</dbReference>
<dbReference type="GO" id="GO:0005737">
    <property type="term" value="C:cytoplasm"/>
    <property type="evidence" value="ECO:0007669"/>
    <property type="project" value="TreeGrafter"/>
</dbReference>
<dbReference type="AlphaFoldDB" id="E3N401"/>
<name>E3N401_CAERE</name>
<dbReference type="EMBL" id="DS268522">
    <property type="protein sequence ID" value="EFO85216.1"/>
    <property type="molecule type" value="Genomic_DNA"/>
</dbReference>
<comment type="catalytic activity">
    <reaction evidence="6">
        <text>ATP + H2O = ADP + phosphate + H(+)</text>
        <dbReference type="Rhea" id="RHEA:13065"/>
        <dbReference type="ChEBI" id="CHEBI:15377"/>
        <dbReference type="ChEBI" id="CHEBI:15378"/>
        <dbReference type="ChEBI" id="CHEBI:30616"/>
        <dbReference type="ChEBI" id="CHEBI:43474"/>
        <dbReference type="ChEBI" id="CHEBI:456216"/>
        <dbReference type="EC" id="3.6.4.13"/>
    </reaction>
    <physiologicalReaction direction="left-to-right" evidence="6">
        <dbReference type="Rhea" id="RHEA:13066"/>
    </physiologicalReaction>
</comment>
<dbReference type="OMA" id="TFCQMNP"/>
<comment type="similarity">
    <text evidence="1">Belongs to the helicase family. RLR subfamily.</text>
</comment>
<evidence type="ECO:0000259" key="9">
    <source>
        <dbReference type="PROSITE" id="PS51194"/>
    </source>
</evidence>
<dbReference type="GO" id="GO:0003724">
    <property type="term" value="F:RNA helicase activity"/>
    <property type="evidence" value="ECO:0007669"/>
    <property type="project" value="UniProtKB-EC"/>
</dbReference>
<dbReference type="PROSITE" id="PS51192">
    <property type="entry name" value="HELICASE_ATP_BIND_1"/>
    <property type="match status" value="1"/>
</dbReference>
<dbReference type="InterPro" id="IPR038557">
    <property type="entry name" value="RLR_C_sf"/>
</dbReference>
<dbReference type="CTD" id="9825591"/>
<dbReference type="STRING" id="31234.E3N401"/>
<evidence type="ECO:0000256" key="6">
    <source>
        <dbReference type="ARBA" id="ARBA00049390"/>
    </source>
</evidence>
<keyword evidence="12" id="KW-1185">Reference proteome</keyword>
<dbReference type="PANTHER" id="PTHR14074:SF29">
    <property type="entry name" value="DICER-RELATED HELICASE"/>
    <property type="match status" value="1"/>
</dbReference>
<protein>
    <recommendedName>
        <fullName evidence="13">RNA helicase</fullName>
    </recommendedName>
</protein>
<dbReference type="PROSITE" id="PS51789">
    <property type="entry name" value="RLR_CTR"/>
    <property type="match status" value="1"/>
</dbReference>
<dbReference type="InterPro" id="IPR014001">
    <property type="entry name" value="Helicase_ATP-bd"/>
</dbReference>
<dbReference type="GO" id="GO:0045087">
    <property type="term" value="P:innate immune response"/>
    <property type="evidence" value="ECO:0007669"/>
    <property type="project" value="UniProtKB-KW"/>
</dbReference>
<dbReference type="GeneID" id="9825591"/>
<dbReference type="InParanoid" id="E3N401"/>
<feature type="coiled-coil region" evidence="7">
    <location>
        <begin position="813"/>
        <end position="851"/>
    </location>
</feature>
<dbReference type="Gene3D" id="2.170.150.30">
    <property type="entry name" value="RIG-I-like receptor, C-terminal regulatory domain"/>
    <property type="match status" value="1"/>
</dbReference>
<dbReference type="GO" id="GO:0003676">
    <property type="term" value="F:nucleic acid binding"/>
    <property type="evidence" value="ECO:0007669"/>
    <property type="project" value="InterPro"/>
</dbReference>
<sequence length="1030" mass="118354">MVRKNQCAALIELYEEKIIKCLEEIYKDKEKIDNFKDLLSRMKVERLIENSETAEEFAEKLFKKLKASELVKTDNERLYKEIMTYLNKYMKNSGIHKQLRCSDETTRKSMFGLILSNIDGFLQFTDPTVVMNYLRALPVYDDVVRRLDCGIEIIDEVNREEVDDDEKRRERELRKKKLILRSVPRLGPFAALDILFTIYESSSPNSNEEARHFVDSLFNFQDGQFSDHFRTVKEEQPIIVCDIDVLASEMMMHLGLDDPPNGLRSINYRFDRIADYSTRRIVNSSVNPSLQNENSINLRNYQVELCRLAVQGINTIVTAPTGTGKTVVAANIVKNHFEVRAREEKTFKALFLAPNTTILQQQADRLNHFLAHSYDLKICQGSDNSPTRQAVLSNDIIVATPQMIVNLCNEHEDELSEFSNEKFYLSTFSIILFDECHSTVNNSPYANIMREYHTLKNMGTMPDNHELPQIVGLTASLGTGDANNVEKAIQHIASMCALLDVEKLSTVCEYADELQMFSPIIPEKIYSFEKNKDGSSGRFAELVRQMMDNITMMLETAFVSREEYSKVTNGEKTPAKDHVAYLNWLSCLKRSVAEQNFQGNRNNINEALSMLDICYRSQSFNSNFNPRTAFKYFDEKVKEQERFLTERMKEVLHQYYPRLEQLGSDVPIENPMILKIEDLLTENHRENQNSRAIIFVQTRYDAITLKNILCDNENLLSQNIRTDYILGLNKTTEGSEDSAISRSDQVEKLKQFASGGIRVLVSTSVAEEGLDISECNLVIKYNYATNVIAHVQRRGRGRANDSRSILITNDPSLEKQERANKDKEKMSKAALERINENLDNFLRLVSQENRLIWPQIMNESTKKRELDNSLILKNSTYKIVCKKCDVQLCTSRDIRSRQDNQYLVCNPEFWRIVKIELYDDDEYSNGSIKHMTENCGAQLGKLVAAPGFSEMPVLSAKHIVLIDEADGKRCTVKQWKQIRTQFFKPKPISALDVATMRNASPSNRTLTFEVHQPNGHVEIVEASRTSSNNE</sequence>
<dbReference type="SMART" id="SM00490">
    <property type="entry name" value="HELICc"/>
    <property type="match status" value="1"/>
</dbReference>
<dbReference type="Proteomes" id="UP000008281">
    <property type="component" value="Unassembled WGS sequence"/>
</dbReference>
<feature type="domain" description="RLR CTR" evidence="10">
    <location>
        <begin position="867"/>
        <end position="992"/>
    </location>
</feature>
<dbReference type="InterPro" id="IPR027417">
    <property type="entry name" value="P-loop_NTPase"/>
</dbReference>
<keyword evidence="5" id="KW-0391">Immunity</keyword>
<evidence type="ECO:0000259" key="8">
    <source>
        <dbReference type="PROSITE" id="PS51192"/>
    </source>
</evidence>
<dbReference type="InterPro" id="IPR051363">
    <property type="entry name" value="RLR_Helicase"/>
</dbReference>
<reference evidence="11" key="1">
    <citation type="submission" date="2007-07" db="EMBL/GenBank/DDBJ databases">
        <title>PCAP assembly of the Caenorhabditis remanei genome.</title>
        <authorList>
            <consortium name="The Caenorhabditis remanei Sequencing Consortium"/>
            <person name="Wilson R.K."/>
        </authorList>
    </citation>
    <scope>NUCLEOTIDE SEQUENCE [LARGE SCALE GENOMIC DNA]</scope>
    <source>
        <strain evidence="11">PB4641</strain>
    </source>
</reference>
<evidence type="ECO:0008006" key="13">
    <source>
        <dbReference type="Google" id="ProtNLM"/>
    </source>
</evidence>
<dbReference type="KEGG" id="crq:GCK72_013735"/>
<dbReference type="eggNOG" id="KOG0354">
    <property type="taxonomic scope" value="Eukaryota"/>
</dbReference>
<dbReference type="GO" id="GO:0005524">
    <property type="term" value="F:ATP binding"/>
    <property type="evidence" value="ECO:0007669"/>
    <property type="project" value="UniProtKB-KW"/>
</dbReference>
<dbReference type="RefSeq" id="XP_003096849.2">
    <property type="nucleotide sequence ID" value="XM_003096801.2"/>
</dbReference>
<dbReference type="InterPro" id="IPR011545">
    <property type="entry name" value="DEAD/DEAH_box_helicase_dom"/>
</dbReference>
<evidence type="ECO:0000256" key="1">
    <source>
        <dbReference type="ARBA" id="ARBA00006866"/>
    </source>
</evidence>
<dbReference type="Gene3D" id="3.40.50.300">
    <property type="entry name" value="P-loop containing nucleotide triphosphate hydrolases"/>
    <property type="match status" value="2"/>
</dbReference>
<gene>
    <name evidence="11" type="ORF">CRE_24668</name>
</gene>
<dbReference type="SUPFAM" id="SSF52540">
    <property type="entry name" value="P-loop containing nucleoside triphosphate hydrolases"/>
    <property type="match status" value="2"/>
</dbReference>
<evidence type="ECO:0000256" key="2">
    <source>
        <dbReference type="ARBA" id="ARBA00022588"/>
    </source>
</evidence>
<evidence type="ECO:0000259" key="10">
    <source>
        <dbReference type="PROSITE" id="PS51789"/>
    </source>
</evidence>
<keyword evidence="7" id="KW-0175">Coiled coil</keyword>
<dbReference type="InterPro" id="IPR001650">
    <property type="entry name" value="Helicase_C-like"/>
</dbReference>
<feature type="domain" description="Helicase C-terminal" evidence="9">
    <location>
        <begin position="675"/>
        <end position="842"/>
    </location>
</feature>
<dbReference type="PANTHER" id="PTHR14074">
    <property type="entry name" value="HELICASE WITH DEATH DOMAIN-RELATED"/>
    <property type="match status" value="1"/>
</dbReference>
<dbReference type="Pfam" id="PF00271">
    <property type="entry name" value="Helicase_C"/>
    <property type="match status" value="1"/>
</dbReference>
<evidence type="ECO:0000256" key="3">
    <source>
        <dbReference type="ARBA" id="ARBA00022741"/>
    </source>
</evidence>
<organism evidence="12">
    <name type="scientific">Caenorhabditis remanei</name>
    <name type="common">Caenorhabditis vulgaris</name>
    <dbReference type="NCBI Taxonomy" id="31234"/>
    <lineage>
        <taxon>Eukaryota</taxon>
        <taxon>Metazoa</taxon>
        <taxon>Ecdysozoa</taxon>
        <taxon>Nematoda</taxon>
        <taxon>Chromadorea</taxon>
        <taxon>Rhabditida</taxon>
        <taxon>Rhabditina</taxon>
        <taxon>Rhabditomorpha</taxon>
        <taxon>Rhabditoidea</taxon>
        <taxon>Rhabditidae</taxon>
        <taxon>Peloderinae</taxon>
        <taxon>Caenorhabditis</taxon>
    </lineage>
</organism>
<keyword evidence="2" id="KW-0399">Innate immunity</keyword>
<evidence type="ECO:0000256" key="5">
    <source>
        <dbReference type="ARBA" id="ARBA00022859"/>
    </source>
</evidence>
<accession>E3N401</accession>
<dbReference type="Gene3D" id="1.20.1320.30">
    <property type="match status" value="1"/>
</dbReference>
<dbReference type="PROSITE" id="PS51194">
    <property type="entry name" value="HELICASE_CTER"/>
    <property type="match status" value="1"/>
</dbReference>
<evidence type="ECO:0000313" key="12">
    <source>
        <dbReference type="Proteomes" id="UP000008281"/>
    </source>
</evidence>
<keyword evidence="3" id="KW-0547">Nucleotide-binding</keyword>
<evidence type="ECO:0000256" key="4">
    <source>
        <dbReference type="ARBA" id="ARBA00022840"/>
    </source>
</evidence>
<keyword evidence="4" id="KW-0067">ATP-binding</keyword>
<evidence type="ECO:0000256" key="7">
    <source>
        <dbReference type="SAM" id="Coils"/>
    </source>
</evidence>
<proteinExistence type="inferred from homology"/>
<dbReference type="Pfam" id="PF00270">
    <property type="entry name" value="DEAD"/>
    <property type="match status" value="1"/>
</dbReference>